<organism evidence="1 2">
    <name type="scientific">Pelotomaculum thermopropionicum (strain DSM 13744 / JCM 10971 / SI)</name>
    <dbReference type="NCBI Taxonomy" id="370438"/>
    <lineage>
        <taxon>Bacteria</taxon>
        <taxon>Bacillati</taxon>
        <taxon>Bacillota</taxon>
        <taxon>Clostridia</taxon>
        <taxon>Eubacteriales</taxon>
        <taxon>Desulfotomaculaceae</taxon>
        <taxon>Pelotomaculum</taxon>
    </lineage>
</organism>
<protein>
    <submittedName>
        <fullName evidence="1">Uncharacterized protein</fullName>
    </submittedName>
</protein>
<dbReference type="HOGENOM" id="CLU_836381_0_0_9"/>
<accession>A5CZ84</accession>
<proteinExistence type="predicted"/>
<evidence type="ECO:0000313" key="2">
    <source>
        <dbReference type="Proteomes" id="UP000006556"/>
    </source>
</evidence>
<keyword evidence="2" id="KW-1185">Reference proteome</keyword>
<dbReference type="EMBL" id="AP009389">
    <property type="protein sequence ID" value="BAF60690.1"/>
    <property type="molecule type" value="Genomic_DNA"/>
</dbReference>
<reference evidence="2" key="1">
    <citation type="journal article" date="2008" name="Genome Res.">
        <title>The genome of Pelotomaculum thermopropionicum reveals niche-associated evolution in anaerobic microbiota.</title>
        <authorList>
            <person name="Kosaka T."/>
            <person name="Kato S."/>
            <person name="Shimoyama T."/>
            <person name="Ishii S."/>
            <person name="Abe T."/>
            <person name="Watanabe K."/>
        </authorList>
    </citation>
    <scope>NUCLEOTIDE SEQUENCE [LARGE SCALE GENOMIC DNA]</scope>
    <source>
        <strain evidence="2">DSM 13744 / JCM 10971 / SI</strain>
    </source>
</reference>
<name>A5CZ84_PELTS</name>
<dbReference type="Proteomes" id="UP000006556">
    <property type="component" value="Chromosome"/>
</dbReference>
<sequence length="332" mass="38396">MGVKVMPQNENLISIEMLSDEIKTWRKFVPAKIYPFKAIALARAITNIPANVIADVGGISRSYLAALENYAKPIPPDADGILDKIFSSRNSDIEEFLNILSILIDIDEINHTTEYFSFLHEKLSDLEPKIIILIFETLSSLKEFFEILYYDIYPEDTYEEIYNDMLSAGLVPIDWPQGKIPKMIIANQKSILPAFLFNLVSPEQIAARYQAQAYKRNPFSSAIFMDRTNLFLPKNVSLYSISSLVAFFFKEIRISIDSSKIFPLEVEIFFMNKWYDSNRISNLHHLFTKLCEGRIEDKELDDVRTMVKMGNVKFFEDITLTKRKRKHKLSQS</sequence>
<dbReference type="KEGG" id="pth:PTH_2509"/>
<gene>
    <name evidence="1" type="ordered locus">PTH_2509</name>
</gene>
<evidence type="ECO:0000313" key="1">
    <source>
        <dbReference type="EMBL" id="BAF60690.1"/>
    </source>
</evidence>
<dbReference type="AlphaFoldDB" id="A5CZ84"/>